<feature type="domain" description="Glycoside hydrolase family 5" evidence="11">
    <location>
        <begin position="529"/>
        <end position="768"/>
    </location>
</feature>
<dbReference type="GO" id="GO:0005576">
    <property type="term" value="C:extracellular region"/>
    <property type="evidence" value="ECO:0007669"/>
    <property type="project" value="UniProtKB-SubCell"/>
</dbReference>
<feature type="region of interest" description="Disordered" evidence="10">
    <location>
        <begin position="434"/>
        <end position="454"/>
    </location>
</feature>
<evidence type="ECO:0000256" key="6">
    <source>
        <dbReference type="ARBA" id="ARBA00023295"/>
    </source>
</evidence>
<accession>A0A8H3H8D6</accession>
<dbReference type="InterPro" id="IPR050386">
    <property type="entry name" value="Glycosyl_hydrolase_5"/>
</dbReference>
<comment type="similarity">
    <text evidence="2">Belongs to the glycosyl hydrolase 5 (cellulase A) family.</text>
</comment>
<dbReference type="GO" id="GO:0009251">
    <property type="term" value="P:glucan catabolic process"/>
    <property type="evidence" value="ECO:0007669"/>
    <property type="project" value="TreeGrafter"/>
</dbReference>
<evidence type="ECO:0000256" key="5">
    <source>
        <dbReference type="ARBA" id="ARBA00022801"/>
    </source>
</evidence>
<dbReference type="EC" id="3.2.1.58" evidence="9"/>
<dbReference type="GO" id="GO:0071555">
    <property type="term" value="P:cell wall organization"/>
    <property type="evidence" value="ECO:0007669"/>
    <property type="project" value="UniProtKB-KW"/>
</dbReference>
<evidence type="ECO:0000313" key="13">
    <source>
        <dbReference type="Proteomes" id="UP000663853"/>
    </source>
</evidence>
<evidence type="ECO:0000256" key="9">
    <source>
        <dbReference type="ARBA" id="ARBA00038929"/>
    </source>
</evidence>
<dbReference type="PANTHER" id="PTHR31297:SF1">
    <property type="entry name" value="GLUCAN 1,3-BETA-GLUCOSIDASE I_II-RELATED"/>
    <property type="match status" value="1"/>
</dbReference>
<feature type="compositionally biased region" description="Low complexity" evidence="10">
    <location>
        <begin position="262"/>
        <end position="272"/>
    </location>
</feature>
<protein>
    <recommendedName>
        <fullName evidence="9">glucan 1,3-beta-glucosidase</fullName>
        <ecNumber evidence="9">3.2.1.58</ecNumber>
    </recommendedName>
</protein>
<evidence type="ECO:0000256" key="1">
    <source>
        <dbReference type="ARBA" id="ARBA00004613"/>
    </source>
</evidence>
<evidence type="ECO:0000259" key="11">
    <source>
        <dbReference type="Pfam" id="PF00150"/>
    </source>
</evidence>
<dbReference type="Pfam" id="PF00150">
    <property type="entry name" value="Cellulase"/>
    <property type="match status" value="1"/>
</dbReference>
<keyword evidence="5" id="KW-0378">Hydrolase</keyword>
<dbReference type="InterPro" id="IPR001547">
    <property type="entry name" value="Glyco_hydro_5"/>
</dbReference>
<evidence type="ECO:0000256" key="2">
    <source>
        <dbReference type="ARBA" id="ARBA00005641"/>
    </source>
</evidence>
<dbReference type="EMBL" id="CAJMXA010002815">
    <property type="protein sequence ID" value="CAE6487576.1"/>
    <property type="molecule type" value="Genomic_DNA"/>
</dbReference>
<comment type="catalytic activity">
    <reaction evidence="8">
        <text>Successive hydrolysis of beta-D-glucose units from the non-reducing ends of (1-&gt;3)-beta-D-glucans, releasing alpha-glucose.</text>
        <dbReference type="EC" id="3.2.1.58"/>
    </reaction>
</comment>
<sequence>MEISDDQLTRLRRCPWLPGVHPDSKMGFLMKFYADTEKEECYILVTDTEKVWAEGKSVSPLSVGGSPITAVQGRHISHRSPPPLYPRTEKQEHRFRREILQLIHAAHQLCRIGEMEIVVEEGENDLSLTVTTPNLNWEWRTFALRPSHASQVLSKHLILPMLSHMSIMSSYAGGFDLEAFTKQLDKTSKTARITMHTHLRAIFLKPIVACGLVRISQAWEHVGDEYLHPMVEDLEDLTPITAPLYFPEPISDDEPEPEPEPYYRSSSLRSSPAPLPHADADGSVTEDEDDDGETQLESAVGVGSMVGARSQVGRSQVGEQSQALQSRASKHGQASRHRGQSQSRPSIHTAHHELRNMGKRLDTEVNPSPNPVLRSTPHGPSLIRLALVPSLVAGKKRPVGGSDSEPDEYERAEELLRPTTAAKPKQCRVVNKRRAEAAQNPFPTPTSTSPLDPSGIPTAVTTSTRVLPTATAFDYSKDKIRGVNLGGWLLLEPWITPSLFENTGNENIVDEYTFNTLQDTNTVRRVLRQHWETWIVQDDFRKIAQAGLNHVRLPFGYWSVPRPGNDPTPYNADAWPYVMKALDWARKYNLFVILDVHGAPGSQNGYDNSGQRMNIPQWHANPANVNRTLDLVAWLAQTFGGPEYANLVTMIQLMNEPAGFYPEVLTVLKDYYQRSYWIIRPVSDHLLVALHDGFQPVSTWSTTTDVPSPENTIMDTHIYQIFNDPQVVMSWDDKLKATCDYGNTLASYTARADGFRTYVGEWTTSYTDCAQWLNGRGVGARLDGTRTGSTFVRTCADITGTMDKFSDDYKTWLRRYWDAQTIAFERGNGLKVPMNGVIPKGLKEGGYPKIQPTMYITLVDHGI</sequence>
<dbReference type="GO" id="GO:0009986">
    <property type="term" value="C:cell surface"/>
    <property type="evidence" value="ECO:0007669"/>
    <property type="project" value="TreeGrafter"/>
</dbReference>
<dbReference type="Proteomes" id="UP000663853">
    <property type="component" value="Unassembled WGS sequence"/>
</dbReference>
<dbReference type="PANTHER" id="PTHR31297">
    <property type="entry name" value="GLUCAN ENDO-1,6-BETA-GLUCOSIDASE B"/>
    <property type="match status" value="1"/>
</dbReference>
<feature type="compositionally biased region" description="Basic residues" evidence="10">
    <location>
        <begin position="328"/>
        <end position="339"/>
    </location>
</feature>
<dbReference type="GO" id="GO:0004338">
    <property type="term" value="F:glucan exo-1,3-beta-glucosidase activity"/>
    <property type="evidence" value="ECO:0007669"/>
    <property type="project" value="UniProtKB-EC"/>
</dbReference>
<feature type="region of interest" description="Disordered" evidence="10">
    <location>
        <begin position="243"/>
        <end position="294"/>
    </location>
</feature>
<comment type="caution">
    <text evidence="12">The sequence shown here is derived from an EMBL/GenBank/DDBJ whole genome shotgun (WGS) entry which is preliminary data.</text>
</comment>
<dbReference type="AlphaFoldDB" id="A0A8H3H8D6"/>
<feature type="compositionally biased region" description="Low complexity" evidence="10">
    <location>
        <begin position="445"/>
        <end position="454"/>
    </location>
</feature>
<dbReference type="InterPro" id="IPR017853">
    <property type="entry name" value="GH"/>
</dbReference>
<keyword evidence="3" id="KW-0964">Secreted</keyword>
<dbReference type="Gene3D" id="3.20.20.80">
    <property type="entry name" value="Glycosidases"/>
    <property type="match status" value="1"/>
</dbReference>
<dbReference type="SUPFAM" id="SSF51445">
    <property type="entry name" value="(Trans)glycosidases"/>
    <property type="match status" value="1"/>
</dbReference>
<feature type="compositionally biased region" description="Polar residues" evidence="10">
    <location>
        <begin position="312"/>
        <end position="327"/>
    </location>
</feature>
<name>A0A8H3H8D6_9AGAM</name>
<evidence type="ECO:0000256" key="8">
    <source>
        <dbReference type="ARBA" id="ARBA00036824"/>
    </source>
</evidence>
<evidence type="ECO:0000256" key="4">
    <source>
        <dbReference type="ARBA" id="ARBA00022729"/>
    </source>
</evidence>
<gene>
    <name evidence="12" type="ORF">RDB_LOCUS97261</name>
</gene>
<comment type="subcellular location">
    <subcellularLocation>
        <location evidence="1">Secreted</location>
    </subcellularLocation>
</comment>
<keyword evidence="6" id="KW-0326">Glycosidase</keyword>
<feature type="compositionally biased region" description="Acidic residues" evidence="10">
    <location>
        <begin position="250"/>
        <end position="259"/>
    </location>
</feature>
<proteinExistence type="inferred from homology"/>
<keyword evidence="4" id="KW-0732">Signal</keyword>
<reference evidence="12" key="1">
    <citation type="submission" date="2021-01" db="EMBL/GenBank/DDBJ databases">
        <authorList>
            <person name="Kaushik A."/>
        </authorList>
    </citation>
    <scope>NUCLEOTIDE SEQUENCE</scope>
    <source>
        <strain evidence="12">AG6-10EEA</strain>
    </source>
</reference>
<evidence type="ECO:0000313" key="12">
    <source>
        <dbReference type="EMBL" id="CAE6487576.1"/>
    </source>
</evidence>
<organism evidence="12 13">
    <name type="scientific">Rhizoctonia solani</name>
    <dbReference type="NCBI Taxonomy" id="456999"/>
    <lineage>
        <taxon>Eukaryota</taxon>
        <taxon>Fungi</taxon>
        <taxon>Dikarya</taxon>
        <taxon>Basidiomycota</taxon>
        <taxon>Agaricomycotina</taxon>
        <taxon>Agaricomycetes</taxon>
        <taxon>Cantharellales</taxon>
        <taxon>Ceratobasidiaceae</taxon>
        <taxon>Rhizoctonia</taxon>
    </lineage>
</organism>
<evidence type="ECO:0000256" key="10">
    <source>
        <dbReference type="SAM" id="MobiDB-lite"/>
    </source>
</evidence>
<feature type="region of interest" description="Disordered" evidence="10">
    <location>
        <begin position="310"/>
        <end position="349"/>
    </location>
</feature>
<feature type="compositionally biased region" description="Acidic residues" evidence="10">
    <location>
        <begin position="284"/>
        <end position="294"/>
    </location>
</feature>
<evidence type="ECO:0000256" key="7">
    <source>
        <dbReference type="ARBA" id="ARBA00023316"/>
    </source>
</evidence>
<keyword evidence="7" id="KW-0961">Cell wall biogenesis/degradation</keyword>
<evidence type="ECO:0000256" key="3">
    <source>
        <dbReference type="ARBA" id="ARBA00022525"/>
    </source>
</evidence>